<dbReference type="PRINTS" id="PR00887">
    <property type="entry name" value="SSRCOGNITION"/>
</dbReference>
<feature type="compositionally biased region" description="Basic and acidic residues" evidence="11">
    <location>
        <begin position="513"/>
        <end position="522"/>
    </location>
</feature>
<evidence type="ECO:0000256" key="8">
    <source>
        <dbReference type="ARBA" id="ARBA00023242"/>
    </source>
</evidence>
<evidence type="ECO:0000259" key="12">
    <source>
        <dbReference type="SMART" id="SM01287"/>
    </source>
</evidence>
<dbReference type="Pfam" id="PF08512">
    <property type="entry name" value="Rttp106-like_middle"/>
    <property type="match status" value="1"/>
</dbReference>
<protein>
    <recommendedName>
        <fullName evidence="10">FACT complex subunit POB3</fullName>
    </recommendedName>
</protein>
<dbReference type="InterPro" id="IPR011993">
    <property type="entry name" value="PH-like_dom_sf"/>
</dbReference>
<gene>
    <name evidence="13" type="ORF">PSHT_03844</name>
</gene>
<feature type="compositionally biased region" description="Acidic residues" evidence="11">
    <location>
        <begin position="567"/>
        <end position="578"/>
    </location>
</feature>
<dbReference type="Pfam" id="PF17292">
    <property type="entry name" value="POB3_N"/>
    <property type="match status" value="1"/>
</dbReference>
<feature type="compositionally biased region" description="Polar residues" evidence="11">
    <location>
        <begin position="235"/>
        <end position="245"/>
    </location>
</feature>
<dbReference type="SUPFAM" id="SSF50729">
    <property type="entry name" value="PH domain-like"/>
    <property type="match status" value="1"/>
</dbReference>
<feature type="region of interest" description="Disordered" evidence="11">
    <location>
        <begin position="1"/>
        <end position="21"/>
    </location>
</feature>
<keyword evidence="4 10" id="KW-0227">DNA damage</keyword>
<evidence type="ECO:0000256" key="7">
    <source>
        <dbReference type="ARBA" id="ARBA00023204"/>
    </source>
</evidence>
<evidence type="ECO:0000256" key="11">
    <source>
        <dbReference type="SAM" id="MobiDB-lite"/>
    </source>
</evidence>
<feature type="region of interest" description="Disordered" evidence="11">
    <location>
        <begin position="491"/>
        <end position="607"/>
    </location>
</feature>
<reference evidence="14" key="3">
    <citation type="journal article" date="2018" name="Mol. Plant Microbe Interact.">
        <title>Genome sequence resources for the wheat stripe rust pathogen (Puccinia striiformis f. sp. tritici) and the barley stripe rust pathogen (Puccinia striiformis f. sp. hordei).</title>
        <authorList>
            <person name="Xia C."/>
            <person name="Wang M."/>
            <person name="Yin C."/>
            <person name="Cornejo O.E."/>
            <person name="Hulbert S.H."/>
            <person name="Chen X."/>
        </authorList>
    </citation>
    <scope>NUCLEOTIDE SEQUENCE [LARGE SCALE GENOMIC DNA]</scope>
    <source>
        <strain evidence="14">93TX-2</strain>
    </source>
</reference>
<dbReference type="GO" id="GO:0006260">
    <property type="term" value="P:DNA replication"/>
    <property type="evidence" value="ECO:0007669"/>
    <property type="project" value="UniProtKB-KW"/>
</dbReference>
<keyword evidence="7 10" id="KW-0234">DNA repair</keyword>
<feature type="domain" description="Histone chaperone RTT106/FACT complex subunit SPT16-like middle" evidence="12">
    <location>
        <begin position="391"/>
        <end position="484"/>
    </location>
</feature>
<dbReference type="GO" id="GO:0003677">
    <property type="term" value="F:DNA binding"/>
    <property type="evidence" value="ECO:0007669"/>
    <property type="project" value="InterPro"/>
</dbReference>
<keyword evidence="2 10" id="KW-0158">Chromosome</keyword>
<dbReference type="FunFam" id="2.30.29.220:FF:000003">
    <property type="entry name" value="FACT complex subunit POB3"/>
    <property type="match status" value="1"/>
</dbReference>
<feature type="compositionally biased region" description="Acidic residues" evidence="11">
    <location>
        <begin position="551"/>
        <end position="560"/>
    </location>
</feature>
<feature type="compositionally biased region" description="Acidic residues" evidence="11">
    <location>
        <begin position="534"/>
        <end position="543"/>
    </location>
</feature>
<dbReference type="InterPro" id="IPR038167">
    <property type="entry name" value="SSRP1_sf"/>
</dbReference>
<comment type="caution">
    <text evidence="13">The sequence shown here is derived from an EMBL/GenBank/DDBJ whole genome shotgun (WGS) entry which is preliminary data.</text>
</comment>
<comment type="subcellular location">
    <subcellularLocation>
        <location evidence="10">Nucleus</location>
    </subcellularLocation>
    <subcellularLocation>
        <location evidence="10">Chromosome</location>
    </subcellularLocation>
</comment>
<dbReference type="OrthoDB" id="498543at2759"/>
<keyword evidence="5 10" id="KW-0805">Transcription regulation</keyword>
<reference evidence="14" key="2">
    <citation type="journal article" date="2018" name="BMC Genomics">
        <title>Genomic insights into host adaptation between the wheat stripe rust pathogen (Puccinia striiformis f. sp. tritici) and the barley stripe rust pathogen (Puccinia striiformis f. sp. hordei).</title>
        <authorList>
            <person name="Xia C."/>
            <person name="Wang M."/>
            <person name="Yin C."/>
            <person name="Cornejo O.E."/>
            <person name="Hulbert S.H."/>
            <person name="Chen X."/>
        </authorList>
    </citation>
    <scope>NUCLEOTIDE SEQUENCE [LARGE SCALE GENOMIC DNA]</scope>
    <source>
        <strain evidence="14">93TX-2</strain>
    </source>
</reference>
<evidence type="ECO:0000256" key="4">
    <source>
        <dbReference type="ARBA" id="ARBA00022763"/>
    </source>
</evidence>
<evidence type="ECO:0000256" key="3">
    <source>
        <dbReference type="ARBA" id="ARBA00022705"/>
    </source>
</evidence>
<keyword evidence="14" id="KW-1185">Reference proteome</keyword>
<dbReference type="PANTHER" id="PTHR45849:SF1">
    <property type="entry name" value="FACT COMPLEX SUBUNIT SSRP1"/>
    <property type="match status" value="1"/>
</dbReference>
<evidence type="ECO:0000256" key="9">
    <source>
        <dbReference type="ARBA" id="ARBA00025370"/>
    </source>
</evidence>
<dbReference type="CDD" id="cd13231">
    <property type="entry name" value="PH2_SSRP1-like"/>
    <property type="match status" value="1"/>
</dbReference>
<keyword evidence="6 10" id="KW-0804">Transcription</keyword>
<evidence type="ECO:0000256" key="10">
    <source>
        <dbReference type="RuleBase" id="RU364013"/>
    </source>
</evidence>
<dbReference type="InterPro" id="IPR000969">
    <property type="entry name" value="SSRP1/POB3"/>
</dbReference>
<evidence type="ECO:0000313" key="13">
    <source>
        <dbReference type="EMBL" id="POW20149.1"/>
    </source>
</evidence>
<dbReference type="GO" id="GO:0031491">
    <property type="term" value="F:nucleosome binding"/>
    <property type="evidence" value="ECO:0007669"/>
    <property type="project" value="TreeGrafter"/>
</dbReference>
<reference evidence="13 14" key="1">
    <citation type="submission" date="2017-12" db="EMBL/GenBank/DDBJ databases">
        <title>Gene loss provides genomic basis for host adaptation in cereal stripe rust fungi.</title>
        <authorList>
            <person name="Xia C."/>
        </authorList>
    </citation>
    <scope>NUCLEOTIDE SEQUENCE [LARGE SCALE GENOMIC DNA]</scope>
    <source>
        <strain evidence="13 14">93TX-2</strain>
    </source>
</reference>
<evidence type="ECO:0000256" key="1">
    <source>
        <dbReference type="ARBA" id="ARBA00010060"/>
    </source>
</evidence>
<dbReference type="InterPro" id="IPR050454">
    <property type="entry name" value="RTT106/SSRP1_HistChap/FACT"/>
</dbReference>
<dbReference type="InterPro" id="IPR013719">
    <property type="entry name" value="RTT106/SPT16-like_middle_dom"/>
</dbReference>
<evidence type="ECO:0000256" key="5">
    <source>
        <dbReference type="ARBA" id="ARBA00023015"/>
    </source>
</evidence>
<keyword evidence="3 10" id="KW-0235">DNA replication</keyword>
<dbReference type="InterPro" id="IPR024954">
    <property type="entry name" value="SSRP1_DD"/>
</dbReference>
<proteinExistence type="inferred from homology"/>
<comment type="similarity">
    <text evidence="1 10">Belongs to the SSRP1 family.</text>
</comment>
<organism evidence="13 14">
    <name type="scientific">Puccinia striiformis</name>
    <dbReference type="NCBI Taxonomy" id="27350"/>
    <lineage>
        <taxon>Eukaryota</taxon>
        <taxon>Fungi</taxon>
        <taxon>Dikarya</taxon>
        <taxon>Basidiomycota</taxon>
        <taxon>Pucciniomycotina</taxon>
        <taxon>Pucciniomycetes</taxon>
        <taxon>Pucciniales</taxon>
        <taxon>Pucciniaceae</taxon>
        <taxon>Puccinia</taxon>
    </lineage>
</organism>
<evidence type="ECO:0000256" key="6">
    <source>
        <dbReference type="ARBA" id="ARBA00023163"/>
    </source>
</evidence>
<evidence type="ECO:0000256" key="2">
    <source>
        <dbReference type="ARBA" id="ARBA00022454"/>
    </source>
</evidence>
<keyword evidence="8 10" id="KW-0539">Nucleus</keyword>
<comment type="function">
    <text evidence="9 10">Component of the FACT complex, a general chromatin factor that acts to reorganize nucleosomes. The FACT complex is involved in multiple processes that require DNA as a template such as mRNA elongation, DNA replication and DNA repair. During transcription elongation the FACT complex acts as a histone chaperone that both destabilizes and restores nucleosomal structure. It facilitates the passage of RNA polymerase II and transcription by promoting the dissociation of one histone H2A-H2B dimer from the nucleosome, then subsequently promotes the reestablishment of the nucleosome following the passage of RNA polymerase II.</text>
</comment>
<dbReference type="InterPro" id="IPR035417">
    <property type="entry name" value="SSRP1/POB3_N"/>
</dbReference>
<accession>A0A2S4WEI6</accession>
<dbReference type="SMART" id="SM01287">
    <property type="entry name" value="Rtt106"/>
    <property type="match status" value="1"/>
</dbReference>
<dbReference type="Proteomes" id="UP000238274">
    <property type="component" value="Unassembled WGS sequence"/>
</dbReference>
<dbReference type="GO" id="GO:0035101">
    <property type="term" value="C:FACT complex"/>
    <property type="evidence" value="ECO:0007669"/>
    <property type="project" value="TreeGrafter"/>
</dbReference>
<evidence type="ECO:0000313" key="14">
    <source>
        <dbReference type="Proteomes" id="UP000238274"/>
    </source>
</evidence>
<dbReference type="GO" id="GO:0006281">
    <property type="term" value="P:DNA repair"/>
    <property type="evidence" value="ECO:0007669"/>
    <property type="project" value="UniProtKB-KW"/>
</dbReference>
<dbReference type="GO" id="GO:0042393">
    <property type="term" value="F:histone binding"/>
    <property type="evidence" value="ECO:0007669"/>
    <property type="project" value="TreeGrafter"/>
</dbReference>
<dbReference type="PANTHER" id="PTHR45849">
    <property type="entry name" value="FACT COMPLEX SUBUNIT SSRP1"/>
    <property type="match status" value="1"/>
</dbReference>
<name>A0A2S4WEI6_9BASI</name>
<sequence length="607" mass="66885">MSQRCQGQPKTRRVSNCALEPKKAAAKAAATTRTTTQKECQPRSPISITSTAVYSPPLESFRIAASGLGWKPSDSPSIVTVSKDDIKWVQWIKVARGYQLRIGLNKDRNDIKMGDRRRESFDGFRPEDQEKLSNLFKQHFHVTLETKDLSLRGWNWGKVDVQASDLAFMVAGKLAFEVPLGLVHNSSISKTEVAVEFLDQTNQPKLDGLSGVSRANAKKTTTDQLVEMRLYVPGNASNTGNNEGNSEADDQGDGELSAAQVLHDLITEKAEIGRVQGEGIVTFPILSALLLEYFTLVFKDSSYFLNPMTFTLTYRSTRSSHSTRTNTLSILSDAICKRRRDRCRDEPRRHFQQTHNKIEGQAHEVVSIIFKGLAKKKIIFPQTSLGHSNGQTAVKCNMKANEGLLYFLEKYVLFISKQPILINLADLHSVKFARVGGALQSGRTFDLVITKKDEIDLQFSSLNREEHSVIESFFESKGKKIENEMNDDLLGAAVGPLSDDDDDDDDDDEDAAEGSKARDKTKSSKPKPTNTANAEDDDDESDDESFHGGSDDSDVAEEFDSNYGGSDSDDSDSGESDGPEAAAPVAKKKKASGSGSELPPLKKQKKA</sequence>
<dbReference type="Gene3D" id="2.30.29.220">
    <property type="entry name" value="Structure-specific recognition protein (SSRP1)"/>
    <property type="match status" value="1"/>
</dbReference>
<dbReference type="Gene3D" id="2.30.29.30">
    <property type="entry name" value="Pleckstrin-homology domain (PH domain)/Phosphotyrosine-binding domain (PTB)"/>
    <property type="match status" value="2"/>
</dbReference>
<dbReference type="VEuPathDB" id="FungiDB:PSHT_03844"/>
<feature type="compositionally biased region" description="Acidic residues" evidence="11">
    <location>
        <begin position="498"/>
        <end position="512"/>
    </location>
</feature>
<dbReference type="Pfam" id="PF03531">
    <property type="entry name" value="SSrecog"/>
    <property type="match status" value="1"/>
</dbReference>
<feature type="region of interest" description="Disordered" evidence="11">
    <location>
        <begin position="233"/>
        <end position="253"/>
    </location>
</feature>
<dbReference type="FunFam" id="2.30.29.30:FF:000514">
    <property type="entry name" value="FACT complex subunit POB3"/>
    <property type="match status" value="1"/>
</dbReference>
<dbReference type="EMBL" id="PKSM01000037">
    <property type="protein sequence ID" value="POW20149.1"/>
    <property type="molecule type" value="Genomic_DNA"/>
</dbReference>
<dbReference type="AlphaFoldDB" id="A0A2S4WEI6"/>